<reference evidence="2" key="1">
    <citation type="submission" date="2018-05" db="EMBL/GenBank/DDBJ databases">
        <title>Ignatzschineria dubaiensis sp. nov., isolated from necrotic foot tissues of dromedaries (Camelus dromedarius) and associated maggots in Dubai, United Arab Emirates.</title>
        <authorList>
            <person name="Tsang C.C."/>
            <person name="Tang J.Y.M."/>
            <person name="Fong J.Y.H."/>
            <person name="Kinne J."/>
            <person name="Lee H.H."/>
            <person name="Joseph M."/>
            <person name="Jose S."/>
            <person name="Schuster R.K."/>
            <person name="Tang Y."/>
            <person name="Sivakumar S."/>
            <person name="Chen J.H.K."/>
            <person name="Teng J.L.L."/>
            <person name="Lau S.K.P."/>
            <person name="Wernery U."/>
            <person name="Woo P.C.Y."/>
        </authorList>
    </citation>
    <scope>NUCLEOTIDE SEQUENCE [LARGE SCALE GENOMIC DNA]</scope>
    <source>
        <strain evidence="2">KCTC 22644</strain>
    </source>
</reference>
<proteinExistence type="predicted"/>
<dbReference type="RefSeq" id="WP_109189569.1">
    <property type="nucleotide sequence ID" value="NZ_BMYA01000002.1"/>
</dbReference>
<name>A0A2U2AE29_9GAMM</name>
<dbReference type="InterPro" id="IPR042564">
    <property type="entry name" value="CRISPR-Cas6/Csy4_sf"/>
</dbReference>
<dbReference type="GO" id="GO:0004519">
    <property type="term" value="F:endonuclease activity"/>
    <property type="evidence" value="ECO:0007669"/>
    <property type="project" value="InterPro"/>
</dbReference>
<organism evidence="1 2">
    <name type="scientific">Ignatzschineria ureiclastica</name>
    <dbReference type="NCBI Taxonomy" id="472582"/>
    <lineage>
        <taxon>Bacteria</taxon>
        <taxon>Pseudomonadati</taxon>
        <taxon>Pseudomonadota</taxon>
        <taxon>Gammaproteobacteria</taxon>
        <taxon>Cardiobacteriales</taxon>
        <taxon>Ignatzschineriaceae</taxon>
        <taxon>Ignatzschineria</taxon>
    </lineage>
</organism>
<sequence length="207" mass="24633">MKYYIELTLIENSQGNLYSLWSRIFTQIHLAFVERKDKNGRIHYGVSFPNYFFNEKANIGILGDKIRIFAETKEELFLLALPKWLDRLLDSVHIQSIKEIPTKIDGYAKYLYCRPKGESRLRKEKREYAEYYAQLHSISVDEALTRYDDWEFKKVYYPYIQMKSLHRDNSFKLFVKKEVVQEKNLENSTHQLFTTYGLSAGGIVPEF</sequence>
<dbReference type="EMBL" id="QEWQ01000004">
    <property type="protein sequence ID" value="PWD80918.1"/>
    <property type="molecule type" value="Genomic_DNA"/>
</dbReference>
<protein>
    <submittedName>
        <fullName evidence="1">Type I-F CRISPR-associated endoribonuclease Cas6/Csy4</fullName>
    </submittedName>
</protein>
<dbReference type="NCBIfam" id="TIGR02563">
    <property type="entry name" value="cas_Csy4"/>
    <property type="match status" value="1"/>
</dbReference>
<dbReference type="OrthoDB" id="259831at2"/>
<evidence type="ECO:0000313" key="2">
    <source>
        <dbReference type="Proteomes" id="UP000245020"/>
    </source>
</evidence>
<comment type="caution">
    <text evidence="1">The sequence shown here is derived from an EMBL/GenBank/DDBJ whole genome shotgun (WGS) entry which is preliminary data.</text>
</comment>
<dbReference type="Pfam" id="PF09618">
    <property type="entry name" value="Cas_Csy4"/>
    <property type="match status" value="1"/>
</dbReference>
<accession>A0A2U2AE29</accession>
<gene>
    <name evidence="1" type="primary">cas6f</name>
    <name evidence="1" type="ORF">DC083_07390</name>
</gene>
<dbReference type="Proteomes" id="UP000245020">
    <property type="component" value="Unassembled WGS sequence"/>
</dbReference>
<dbReference type="Gene3D" id="3.30.70.2540">
    <property type="entry name" value="CRISPR-associated endoribonuclease Cas6/Csy4"/>
    <property type="match status" value="1"/>
</dbReference>
<dbReference type="GO" id="GO:0043571">
    <property type="term" value="P:maintenance of CRISPR repeat elements"/>
    <property type="evidence" value="ECO:0007669"/>
    <property type="project" value="InterPro"/>
</dbReference>
<dbReference type="InterPro" id="IPR013396">
    <property type="entry name" value="CRISPR-assoc_prot_Csy4"/>
</dbReference>
<evidence type="ECO:0000313" key="1">
    <source>
        <dbReference type="EMBL" id="PWD80918.1"/>
    </source>
</evidence>
<keyword evidence="2" id="KW-1185">Reference proteome</keyword>
<dbReference type="AlphaFoldDB" id="A0A2U2AE29"/>